<feature type="region of interest" description="Disordered" evidence="1">
    <location>
        <begin position="198"/>
        <end position="256"/>
    </location>
</feature>
<feature type="transmembrane region" description="Helical" evidence="2">
    <location>
        <begin position="164"/>
        <end position="188"/>
    </location>
</feature>
<keyword evidence="2" id="KW-1133">Transmembrane helix</keyword>
<evidence type="ECO:0008006" key="6">
    <source>
        <dbReference type="Google" id="ProtNLM"/>
    </source>
</evidence>
<dbReference type="EMBL" id="PDNA01000165">
    <property type="protein sequence ID" value="PGH07756.1"/>
    <property type="molecule type" value="Genomic_DNA"/>
</dbReference>
<keyword evidence="2" id="KW-0812">Transmembrane</keyword>
<keyword evidence="5" id="KW-1185">Reference proteome</keyword>
<dbReference type="AlphaFoldDB" id="A0A2B7XF28"/>
<evidence type="ECO:0000256" key="3">
    <source>
        <dbReference type="SAM" id="SignalP"/>
    </source>
</evidence>
<keyword evidence="2" id="KW-0472">Membrane</keyword>
<proteinExistence type="predicted"/>
<accession>A0A2B7XF28</accession>
<dbReference type="OrthoDB" id="4502329at2759"/>
<comment type="caution">
    <text evidence="4">The sequence shown here is derived from an EMBL/GenBank/DDBJ whole genome shotgun (WGS) entry which is preliminary data.</text>
</comment>
<evidence type="ECO:0000313" key="5">
    <source>
        <dbReference type="Proteomes" id="UP000224634"/>
    </source>
</evidence>
<name>A0A2B7XF28_POLH7</name>
<evidence type="ECO:0000256" key="1">
    <source>
        <dbReference type="SAM" id="MobiDB-lite"/>
    </source>
</evidence>
<evidence type="ECO:0000313" key="4">
    <source>
        <dbReference type="EMBL" id="PGH07756.1"/>
    </source>
</evidence>
<sequence>MARCHPSRSFALLAALLVILSSDGIVFVDATATATATTTPPWFNGYYVYGANGSPTTDSITCAKTLEWVTSAAYANCCPTSSSKRCAMPTKCVNNVVYMDDDSSGPCPGDASCATITIYEASPFVLPSATNIFCANGWSANTIYRKLPLSSSYPRPPSTEQNKAWIAGPIIGGVAALGLILACVLFLYTRRRRKRRQDISQAARDAEEAERAKRVEADDQPRAAAAAAVVVPPEELDHPQRLSVAHELPGSVRQKG</sequence>
<reference evidence="4 5" key="1">
    <citation type="submission" date="2017-10" db="EMBL/GenBank/DDBJ databases">
        <title>Comparative genomics in systemic dimorphic fungi from Ajellomycetaceae.</title>
        <authorList>
            <person name="Munoz J.F."/>
            <person name="Mcewen J.G."/>
            <person name="Clay O.K."/>
            <person name="Cuomo C.A."/>
        </authorList>
    </citation>
    <scope>NUCLEOTIDE SEQUENCE [LARGE SCALE GENOMIC DNA]</scope>
    <source>
        <strain evidence="4 5">UAMH7299</strain>
    </source>
</reference>
<organism evidence="4 5">
    <name type="scientific">Polytolypa hystricis (strain UAMH7299)</name>
    <dbReference type="NCBI Taxonomy" id="1447883"/>
    <lineage>
        <taxon>Eukaryota</taxon>
        <taxon>Fungi</taxon>
        <taxon>Dikarya</taxon>
        <taxon>Ascomycota</taxon>
        <taxon>Pezizomycotina</taxon>
        <taxon>Eurotiomycetes</taxon>
        <taxon>Eurotiomycetidae</taxon>
        <taxon>Onygenales</taxon>
        <taxon>Onygenales incertae sedis</taxon>
        <taxon>Polytolypa</taxon>
    </lineage>
</organism>
<feature type="chain" id="PRO_5013197026" description="Gram-positive cocci surface proteins LPxTG domain-containing protein" evidence="3">
    <location>
        <begin position="25"/>
        <end position="256"/>
    </location>
</feature>
<dbReference type="STRING" id="1447883.A0A2B7XF28"/>
<dbReference type="Proteomes" id="UP000224634">
    <property type="component" value="Unassembled WGS sequence"/>
</dbReference>
<gene>
    <name evidence="4" type="ORF">AJ80_07961</name>
</gene>
<protein>
    <recommendedName>
        <fullName evidence="6">Gram-positive cocci surface proteins LPxTG domain-containing protein</fullName>
    </recommendedName>
</protein>
<keyword evidence="3" id="KW-0732">Signal</keyword>
<evidence type="ECO:0000256" key="2">
    <source>
        <dbReference type="SAM" id="Phobius"/>
    </source>
</evidence>
<feature type="signal peptide" evidence="3">
    <location>
        <begin position="1"/>
        <end position="24"/>
    </location>
</feature>
<feature type="compositionally biased region" description="Basic and acidic residues" evidence="1">
    <location>
        <begin position="204"/>
        <end position="221"/>
    </location>
</feature>